<evidence type="ECO:0000313" key="8">
    <source>
        <dbReference type="Proteomes" id="UP000886611"/>
    </source>
</evidence>
<dbReference type="AlphaFoldDB" id="A0A8X7WTD9"/>
<feature type="transmembrane region" description="Helical" evidence="5">
    <location>
        <begin position="272"/>
        <end position="297"/>
    </location>
</feature>
<dbReference type="GO" id="GO:0008270">
    <property type="term" value="F:zinc ion binding"/>
    <property type="evidence" value="ECO:0007669"/>
    <property type="project" value="UniProtKB-KW"/>
</dbReference>
<keyword evidence="1" id="KW-0479">Metal-binding</keyword>
<dbReference type="GO" id="GO:0016567">
    <property type="term" value="P:protein ubiquitination"/>
    <property type="evidence" value="ECO:0007669"/>
    <property type="project" value="TreeGrafter"/>
</dbReference>
<gene>
    <name evidence="7" type="primary">Rnf183_0</name>
    <name evidence="7" type="ORF">GTO96_0006680</name>
</gene>
<reference evidence="7 8" key="1">
    <citation type="journal article" date="2021" name="Cell">
        <title>Tracing the genetic footprints of vertebrate landing in non-teleost ray-finned fishes.</title>
        <authorList>
            <person name="Bi X."/>
            <person name="Wang K."/>
            <person name="Yang L."/>
            <person name="Pan H."/>
            <person name="Jiang H."/>
            <person name="Wei Q."/>
            <person name="Fang M."/>
            <person name="Yu H."/>
            <person name="Zhu C."/>
            <person name="Cai Y."/>
            <person name="He Y."/>
            <person name="Gan X."/>
            <person name="Zeng H."/>
            <person name="Yu D."/>
            <person name="Zhu Y."/>
            <person name="Jiang H."/>
            <person name="Qiu Q."/>
            <person name="Yang H."/>
            <person name="Zhang Y.E."/>
            <person name="Wang W."/>
            <person name="Zhu M."/>
            <person name="He S."/>
            <person name="Zhang G."/>
        </authorList>
    </citation>
    <scope>NUCLEOTIDE SEQUENCE [LARGE SCALE GENOMIC DNA]</scope>
    <source>
        <strain evidence="7">Bchr_013</strain>
    </source>
</reference>
<feature type="non-terminal residue" evidence="7">
    <location>
        <position position="323"/>
    </location>
</feature>
<dbReference type="PROSITE" id="PS00518">
    <property type="entry name" value="ZF_RING_1"/>
    <property type="match status" value="1"/>
</dbReference>
<dbReference type="SUPFAM" id="SSF57850">
    <property type="entry name" value="RING/U-box"/>
    <property type="match status" value="1"/>
</dbReference>
<dbReference type="EMBL" id="JAATIS010009265">
    <property type="protein sequence ID" value="KAG2455603.1"/>
    <property type="molecule type" value="Genomic_DNA"/>
</dbReference>
<dbReference type="GO" id="GO:0061630">
    <property type="term" value="F:ubiquitin protein ligase activity"/>
    <property type="evidence" value="ECO:0007669"/>
    <property type="project" value="TreeGrafter"/>
</dbReference>
<dbReference type="InterPro" id="IPR013083">
    <property type="entry name" value="Znf_RING/FYVE/PHD"/>
</dbReference>
<dbReference type="InterPro" id="IPR027370">
    <property type="entry name" value="Znf-RING_euk"/>
</dbReference>
<keyword evidence="5" id="KW-0472">Membrane</keyword>
<dbReference type="PANTHER" id="PTHR22791">
    <property type="entry name" value="RING-TYPE DOMAIN-CONTAINING PROTEIN"/>
    <property type="match status" value="1"/>
</dbReference>
<evidence type="ECO:0000256" key="3">
    <source>
        <dbReference type="ARBA" id="ARBA00022833"/>
    </source>
</evidence>
<keyword evidence="8" id="KW-1185">Reference proteome</keyword>
<dbReference type="InterPro" id="IPR001841">
    <property type="entry name" value="Znf_RING"/>
</dbReference>
<keyword evidence="5" id="KW-0812">Transmembrane</keyword>
<dbReference type="PANTHER" id="PTHR22791:SF30">
    <property type="entry name" value="RING FINGER PROTEIN 223-LIKE"/>
    <property type="match status" value="1"/>
</dbReference>
<evidence type="ECO:0000256" key="5">
    <source>
        <dbReference type="SAM" id="Phobius"/>
    </source>
</evidence>
<organism evidence="7 8">
    <name type="scientific">Polypterus senegalus</name>
    <name type="common">Senegal bichir</name>
    <dbReference type="NCBI Taxonomy" id="55291"/>
    <lineage>
        <taxon>Eukaryota</taxon>
        <taxon>Metazoa</taxon>
        <taxon>Chordata</taxon>
        <taxon>Craniata</taxon>
        <taxon>Vertebrata</taxon>
        <taxon>Euteleostomi</taxon>
        <taxon>Actinopterygii</taxon>
        <taxon>Polypteriformes</taxon>
        <taxon>Polypteridae</taxon>
        <taxon>Polypterus</taxon>
    </lineage>
</organism>
<dbReference type="SMART" id="SM00184">
    <property type="entry name" value="RING"/>
    <property type="match status" value="1"/>
</dbReference>
<dbReference type="PROSITE" id="PS50089">
    <property type="entry name" value="ZF_RING_2"/>
    <property type="match status" value="1"/>
</dbReference>
<accession>A0A8X7WTD9</accession>
<dbReference type="InterPro" id="IPR051435">
    <property type="entry name" value="RING_finger_E3_ubiq-ligases"/>
</dbReference>
<keyword evidence="7" id="KW-0436">Ligase</keyword>
<sequence>MFTPPPKLHGECEKGHTQDGLKVDIGAYRLETEAHRLSTYHLDLTCLQAGPPADPDDQHLHPHLLVTLAQWTRLPPDLHPLPPVVGSTLILSIRTPSGHKRLTAAVAHPSSEFQKLSVCQLLRVRMAESQASAPECPICFQPYNNAFRMPLKLPVCSHTFCLQCLCQICLFLKPSQNFLCPLCRTSTSVPVGGAPQFPANMEVVSQLPPSQQDALCRVWVEGSQLYCCKAKIPEGRDREKVHVISLLPPSEPPQPGGLVTVRSQRLINWCNLNLWCLLWTVFILMLCLFIIIFFPVYSGGLNSSKGTGSGGSGGSSPNSAGPN</sequence>
<proteinExistence type="predicted"/>
<keyword evidence="5" id="KW-1133">Transmembrane helix</keyword>
<feature type="domain" description="RING-type" evidence="6">
    <location>
        <begin position="136"/>
        <end position="184"/>
    </location>
</feature>
<dbReference type="Proteomes" id="UP000886611">
    <property type="component" value="Unassembled WGS sequence"/>
</dbReference>
<keyword evidence="2 4" id="KW-0863">Zinc-finger</keyword>
<feature type="non-terminal residue" evidence="7">
    <location>
        <position position="1"/>
    </location>
</feature>
<name>A0A8X7WTD9_POLSE</name>
<comment type="caution">
    <text evidence="7">The sequence shown here is derived from an EMBL/GenBank/DDBJ whole genome shotgun (WGS) entry which is preliminary data.</text>
</comment>
<evidence type="ECO:0000256" key="4">
    <source>
        <dbReference type="PROSITE-ProRule" id="PRU00175"/>
    </source>
</evidence>
<dbReference type="Gene3D" id="3.30.40.10">
    <property type="entry name" value="Zinc/RING finger domain, C3HC4 (zinc finger)"/>
    <property type="match status" value="1"/>
</dbReference>
<evidence type="ECO:0000256" key="2">
    <source>
        <dbReference type="ARBA" id="ARBA00022771"/>
    </source>
</evidence>
<evidence type="ECO:0000256" key="1">
    <source>
        <dbReference type="ARBA" id="ARBA00022723"/>
    </source>
</evidence>
<evidence type="ECO:0000313" key="7">
    <source>
        <dbReference type="EMBL" id="KAG2455603.1"/>
    </source>
</evidence>
<dbReference type="Pfam" id="PF13445">
    <property type="entry name" value="zf-RING_UBOX"/>
    <property type="match status" value="1"/>
</dbReference>
<dbReference type="GO" id="GO:0016874">
    <property type="term" value="F:ligase activity"/>
    <property type="evidence" value="ECO:0007669"/>
    <property type="project" value="UniProtKB-KW"/>
</dbReference>
<evidence type="ECO:0000259" key="6">
    <source>
        <dbReference type="PROSITE" id="PS50089"/>
    </source>
</evidence>
<protein>
    <submittedName>
        <fullName evidence="7">RN183 ligase</fullName>
    </submittedName>
</protein>
<keyword evidence="3" id="KW-0862">Zinc</keyword>
<dbReference type="InterPro" id="IPR017907">
    <property type="entry name" value="Znf_RING_CS"/>
</dbReference>